<feature type="region of interest" description="Disordered" evidence="1">
    <location>
        <begin position="406"/>
        <end position="447"/>
    </location>
</feature>
<keyword evidence="2" id="KW-1133">Transmembrane helix</keyword>
<feature type="compositionally biased region" description="Basic and acidic residues" evidence="1">
    <location>
        <begin position="514"/>
        <end position="529"/>
    </location>
</feature>
<keyword evidence="2" id="KW-0812">Transmembrane</keyword>
<gene>
    <name evidence="4" type="ORF">GJV82_14335</name>
</gene>
<feature type="transmembrane region" description="Helical" evidence="2">
    <location>
        <begin position="278"/>
        <end position="304"/>
    </location>
</feature>
<evidence type="ECO:0000256" key="3">
    <source>
        <dbReference type="SAM" id="SignalP"/>
    </source>
</evidence>
<feature type="compositionally biased region" description="Low complexity" evidence="1">
    <location>
        <begin position="495"/>
        <end position="504"/>
    </location>
</feature>
<feature type="transmembrane region" description="Helical" evidence="2">
    <location>
        <begin position="167"/>
        <end position="185"/>
    </location>
</feature>
<dbReference type="EMBL" id="WMKA01000038">
    <property type="protein sequence ID" value="MTG90114.1"/>
    <property type="molecule type" value="Genomic_DNA"/>
</dbReference>
<feature type="chain" id="PRO_5026994152" description="Type IV secretion system protein" evidence="3">
    <location>
        <begin position="25"/>
        <end position="529"/>
    </location>
</feature>
<reference evidence="4 5" key="1">
    <citation type="submission" date="2019-11" db="EMBL/GenBank/DDBJ databases">
        <title>Cellulosimicrobium composti sp. nov. isolated from a compost.</title>
        <authorList>
            <person name="Yang Y."/>
        </authorList>
    </citation>
    <scope>NUCLEOTIDE SEQUENCE [LARGE SCALE GENOMIC DNA]</scope>
    <source>
        <strain evidence="4 5">BIT-GX5</strain>
    </source>
</reference>
<dbReference type="RefSeq" id="WP_155099698.1">
    <property type="nucleotide sequence ID" value="NZ_WMKA01000038.1"/>
</dbReference>
<evidence type="ECO:0008006" key="6">
    <source>
        <dbReference type="Google" id="ProtNLM"/>
    </source>
</evidence>
<feature type="transmembrane region" description="Helical" evidence="2">
    <location>
        <begin position="251"/>
        <end position="271"/>
    </location>
</feature>
<organism evidence="4 5">
    <name type="scientific">Cellulosimicrobium composti</name>
    <dbReference type="NCBI Taxonomy" id="2672572"/>
    <lineage>
        <taxon>Bacteria</taxon>
        <taxon>Bacillati</taxon>
        <taxon>Actinomycetota</taxon>
        <taxon>Actinomycetes</taxon>
        <taxon>Micrococcales</taxon>
        <taxon>Promicromonosporaceae</taxon>
        <taxon>Cellulosimicrobium</taxon>
    </lineage>
</organism>
<feature type="transmembrane region" description="Helical" evidence="2">
    <location>
        <begin position="223"/>
        <end position="245"/>
    </location>
</feature>
<accession>A0A6N7ZKS1</accession>
<comment type="caution">
    <text evidence="4">The sequence shown here is derived from an EMBL/GenBank/DDBJ whole genome shotgun (WGS) entry which is preliminary data.</text>
</comment>
<feature type="transmembrane region" description="Helical" evidence="2">
    <location>
        <begin position="324"/>
        <end position="348"/>
    </location>
</feature>
<feature type="transmembrane region" description="Helical" evidence="2">
    <location>
        <begin position="123"/>
        <end position="146"/>
    </location>
</feature>
<evidence type="ECO:0000313" key="5">
    <source>
        <dbReference type="Proteomes" id="UP000440668"/>
    </source>
</evidence>
<dbReference type="Proteomes" id="UP000440668">
    <property type="component" value="Unassembled WGS sequence"/>
</dbReference>
<feature type="region of interest" description="Disordered" evidence="1">
    <location>
        <begin position="495"/>
        <end position="529"/>
    </location>
</feature>
<evidence type="ECO:0000256" key="1">
    <source>
        <dbReference type="SAM" id="MobiDB-lite"/>
    </source>
</evidence>
<dbReference type="AlphaFoldDB" id="A0A6N7ZKS1"/>
<feature type="signal peptide" evidence="3">
    <location>
        <begin position="1"/>
        <end position="24"/>
    </location>
</feature>
<proteinExistence type="predicted"/>
<sequence>MVAVLVVAAVLGIGGASTASPAPAALPAGPASDTLCQLLPEGVAQTACKGVGSVVDPTNPGGMVDAGGLVGALFEGFTAKNLMQEWAVGTAVAAAKMLDGMQSLLLNLSRPDLTAEWFLGRYAIMWALGLIVGAFVLVGVATRLGAAGDARRRPEVVASLRESGVRAVFFMPAVALLPMLVWFLTQLTYRLAAIFGGQSTADAAEAVQWFVDVLAKTNDPEAVMIGGSMSLLVLGAIAYFAAFTATVEMVIASYGLYLVLLLGPVLLALAIHPRFRRLASIAGAVLASLLLVPPIIFFGFWVLWGMVGGALDASSPTDAFRGVLLIGIGTLAVVALPVLVGIVTSMVVGSSAGDDLGSATRSVNHGAVGVGQKLAHGMQKLGGARGGSTASSGAGAGRGAVPAGAMTAAAGPGGQGGGLGAAATSQKNQKSRRGEQGAPFSYSPGGGAVDSTAGAGAAVGAKDGPMKGAQTGAQMGKAAGPKGMAAGAAIGGATGAVAGPAEGAIKGTQSQLKESLERGRHVRDGGEQK</sequence>
<keyword evidence="2" id="KW-0472">Membrane</keyword>
<name>A0A6N7ZKS1_9MICO</name>
<feature type="compositionally biased region" description="Gly residues" evidence="1">
    <location>
        <begin position="411"/>
        <end position="420"/>
    </location>
</feature>
<keyword evidence="3" id="KW-0732">Signal</keyword>
<evidence type="ECO:0000313" key="4">
    <source>
        <dbReference type="EMBL" id="MTG90114.1"/>
    </source>
</evidence>
<evidence type="ECO:0000256" key="2">
    <source>
        <dbReference type="SAM" id="Phobius"/>
    </source>
</evidence>
<protein>
    <recommendedName>
        <fullName evidence="6">Type IV secretion system protein</fullName>
    </recommendedName>
</protein>